<sequence>MNQNVKVTLKIVQSAKLYRSVWQNLAVWRQFKVMGRLNMIASTPCGLAGETGPRCIIPSAVKNKTSGEEVKLWKFKTTTELYENLVDFLYVLYFRHLLVNPKDRRVVVCESMLCPSQFRETLALVLFKQYEVPSVLFAPSARLALLTLGINVGLVIDLGYTETEVVPVYENIPVIKALQSLPLGSKAIHNLELPVQCSCYLGLRLYSMLCLPIKLQFQVFSSLISVRCCFVTTIARAKKIHNVTIQGADKSELPAPPPGVDYPLSDGRILKVTGHVREQSFEVLFEQDNEEISITTMILDAIAKCPIDMRKELAENIVIIGGTAMTKGFHHRLCVELYHYLKQPKYQQQLAIKLFKFHKLPGKENYIGWLGGALIGALETLASKSVTKEAFMATRKLPDWCSLGEEGLESGDKSSPIGRTI</sequence>
<dbReference type="EMBL" id="VSWD01000009">
    <property type="protein sequence ID" value="KAK3092796.1"/>
    <property type="molecule type" value="Genomic_DNA"/>
</dbReference>
<evidence type="ECO:0000256" key="2">
    <source>
        <dbReference type="RuleBase" id="RU000487"/>
    </source>
</evidence>
<comment type="caution">
    <text evidence="3">The sequence shown here is derived from an EMBL/GenBank/DDBJ whole genome shotgun (WGS) entry which is preliminary data.</text>
</comment>
<dbReference type="InterPro" id="IPR004000">
    <property type="entry name" value="Actin"/>
</dbReference>
<reference evidence="3" key="1">
    <citation type="submission" date="2019-08" db="EMBL/GenBank/DDBJ databases">
        <title>The improved chromosome-level genome for the pearl oyster Pinctada fucata martensii using PacBio sequencing and Hi-C.</title>
        <authorList>
            <person name="Zheng Z."/>
        </authorList>
    </citation>
    <scope>NUCLEOTIDE SEQUENCE</scope>
    <source>
        <strain evidence="3">ZZ-2019</strain>
        <tissue evidence="3">Adductor muscle</tissue>
    </source>
</reference>
<dbReference type="AlphaFoldDB" id="A0AA88XYU5"/>
<gene>
    <name evidence="3" type="ORF">FSP39_007301</name>
</gene>
<accession>A0AA88XYU5</accession>
<keyword evidence="4" id="KW-1185">Reference proteome</keyword>
<organism evidence="3 4">
    <name type="scientific">Pinctada imbricata</name>
    <name type="common">Atlantic pearl-oyster</name>
    <name type="synonym">Pinctada martensii</name>
    <dbReference type="NCBI Taxonomy" id="66713"/>
    <lineage>
        <taxon>Eukaryota</taxon>
        <taxon>Metazoa</taxon>
        <taxon>Spiralia</taxon>
        <taxon>Lophotrochozoa</taxon>
        <taxon>Mollusca</taxon>
        <taxon>Bivalvia</taxon>
        <taxon>Autobranchia</taxon>
        <taxon>Pteriomorphia</taxon>
        <taxon>Pterioida</taxon>
        <taxon>Pterioidea</taxon>
        <taxon>Pteriidae</taxon>
        <taxon>Pinctada</taxon>
    </lineage>
</organism>
<dbReference type="PANTHER" id="PTHR11937">
    <property type="entry name" value="ACTIN"/>
    <property type="match status" value="1"/>
</dbReference>
<dbReference type="Proteomes" id="UP001186944">
    <property type="component" value="Unassembled WGS sequence"/>
</dbReference>
<evidence type="ECO:0000313" key="3">
    <source>
        <dbReference type="EMBL" id="KAK3092796.1"/>
    </source>
</evidence>
<evidence type="ECO:0008006" key="5">
    <source>
        <dbReference type="Google" id="ProtNLM"/>
    </source>
</evidence>
<evidence type="ECO:0000256" key="1">
    <source>
        <dbReference type="ARBA" id="ARBA00003520"/>
    </source>
</evidence>
<dbReference type="CDD" id="cd10207">
    <property type="entry name" value="ASKHA_NBD_Arp10"/>
    <property type="match status" value="1"/>
</dbReference>
<dbReference type="SUPFAM" id="SSF53067">
    <property type="entry name" value="Actin-like ATPase domain"/>
    <property type="match status" value="2"/>
</dbReference>
<dbReference type="Gene3D" id="3.30.420.40">
    <property type="match status" value="2"/>
</dbReference>
<evidence type="ECO:0000313" key="4">
    <source>
        <dbReference type="Proteomes" id="UP001186944"/>
    </source>
</evidence>
<proteinExistence type="inferred from homology"/>
<dbReference type="InterPro" id="IPR043129">
    <property type="entry name" value="ATPase_NBD"/>
</dbReference>
<protein>
    <recommendedName>
        <fullName evidence="5">Actin-related protein 10</fullName>
    </recommendedName>
</protein>
<comment type="similarity">
    <text evidence="2">Belongs to the actin family.</text>
</comment>
<dbReference type="Gene3D" id="3.90.640.10">
    <property type="entry name" value="Actin, Chain A, domain 4"/>
    <property type="match status" value="1"/>
</dbReference>
<name>A0AA88XYU5_PINIB</name>
<dbReference type="Pfam" id="PF00022">
    <property type="entry name" value="Actin"/>
    <property type="match status" value="2"/>
</dbReference>
<comment type="function">
    <text evidence="1">Actins are highly conserved proteins that are involved in various types of cell motility and are ubiquitously expressed in all eukaryotic cells.</text>
</comment>
<dbReference type="SMART" id="SM00268">
    <property type="entry name" value="ACTIN"/>
    <property type="match status" value="1"/>
</dbReference>